<keyword evidence="2" id="KW-1185">Reference proteome</keyword>
<reference evidence="1 2" key="1">
    <citation type="journal article" date="2021" name="Hortic Res">
        <title>High-quality reference genome and annotation aids understanding of berry development for evergreen blueberry (Vaccinium darrowii).</title>
        <authorList>
            <person name="Yu J."/>
            <person name="Hulse-Kemp A.M."/>
            <person name="Babiker E."/>
            <person name="Staton M."/>
        </authorList>
    </citation>
    <scope>NUCLEOTIDE SEQUENCE [LARGE SCALE GENOMIC DNA]</scope>
    <source>
        <strain evidence="2">cv. NJ 8807/NJ 8810</strain>
        <tissue evidence="1">Young leaf</tissue>
    </source>
</reference>
<comment type="caution">
    <text evidence="1">The sequence shown here is derived from an EMBL/GenBank/DDBJ whole genome shotgun (WGS) entry which is preliminary data.</text>
</comment>
<evidence type="ECO:0000313" key="2">
    <source>
        <dbReference type="Proteomes" id="UP000828048"/>
    </source>
</evidence>
<evidence type="ECO:0000313" key="1">
    <source>
        <dbReference type="EMBL" id="KAH7854280.1"/>
    </source>
</evidence>
<proteinExistence type="predicted"/>
<sequence length="249" mass="27353">MKDPVTIATGITYDRESIEKWIFTKNNNICPVTKQVLSKPADLTPNHTLRRLIQSWCTLNASNGIERVPTPKPPVNKSQITKLLNNAKSPQKQMECLKRLRSIASINETNKRCIESSGAVDFLASLVKNTSVGACDDGDEVTKLISDEALSLLFSLQLSESALKSLTFAKKRRIHRVVTRCIASRMLRVSCLCRVTVELDSRSGGTLATRELETGILLGVSANLARSNLSQGLQSGITTADQRWAVGEK</sequence>
<organism evidence="1 2">
    <name type="scientific">Vaccinium darrowii</name>
    <dbReference type="NCBI Taxonomy" id="229202"/>
    <lineage>
        <taxon>Eukaryota</taxon>
        <taxon>Viridiplantae</taxon>
        <taxon>Streptophyta</taxon>
        <taxon>Embryophyta</taxon>
        <taxon>Tracheophyta</taxon>
        <taxon>Spermatophyta</taxon>
        <taxon>Magnoliopsida</taxon>
        <taxon>eudicotyledons</taxon>
        <taxon>Gunneridae</taxon>
        <taxon>Pentapetalae</taxon>
        <taxon>asterids</taxon>
        <taxon>Ericales</taxon>
        <taxon>Ericaceae</taxon>
        <taxon>Vaccinioideae</taxon>
        <taxon>Vaccinieae</taxon>
        <taxon>Vaccinium</taxon>
    </lineage>
</organism>
<dbReference type="EMBL" id="CM037161">
    <property type="protein sequence ID" value="KAH7854280.1"/>
    <property type="molecule type" value="Genomic_DNA"/>
</dbReference>
<gene>
    <name evidence="1" type="ORF">Vadar_012051</name>
</gene>
<accession>A0ACB7YN44</accession>
<protein>
    <submittedName>
        <fullName evidence="1">Uncharacterized protein</fullName>
    </submittedName>
</protein>
<dbReference type="Proteomes" id="UP000828048">
    <property type="component" value="Chromosome 11"/>
</dbReference>
<name>A0ACB7YN44_9ERIC</name>